<dbReference type="AlphaFoldDB" id="A0A022RN52"/>
<evidence type="ECO:0000313" key="3">
    <source>
        <dbReference type="Proteomes" id="UP000030748"/>
    </source>
</evidence>
<dbReference type="NCBIfam" id="TIGR01640">
    <property type="entry name" value="F_box_assoc_1"/>
    <property type="match status" value="1"/>
</dbReference>
<dbReference type="InterPro" id="IPR050796">
    <property type="entry name" value="SCF_F-box_component"/>
</dbReference>
<dbReference type="EMBL" id="KI630323">
    <property type="protein sequence ID" value="EYU41401.1"/>
    <property type="molecule type" value="Genomic_DNA"/>
</dbReference>
<name>A0A022RN52_ERYGU</name>
<evidence type="ECO:0000313" key="2">
    <source>
        <dbReference type="EMBL" id="EYU41401.1"/>
    </source>
</evidence>
<dbReference type="PANTHER" id="PTHR31672">
    <property type="entry name" value="BNACNNG10540D PROTEIN"/>
    <property type="match status" value="1"/>
</dbReference>
<dbReference type="Proteomes" id="UP000030748">
    <property type="component" value="Unassembled WGS sequence"/>
</dbReference>
<proteinExistence type="predicted"/>
<protein>
    <recommendedName>
        <fullName evidence="1">F-box associated beta-propeller type 1 domain-containing protein</fullName>
    </recommendedName>
</protein>
<organism evidence="2 3">
    <name type="scientific">Erythranthe guttata</name>
    <name type="common">Yellow monkey flower</name>
    <name type="synonym">Mimulus guttatus</name>
    <dbReference type="NCBI Taxonomy" id="4155"/>
    <lineage>
        <taxon>Eukaryota</taxon>
        <taxon>Viridiplantae</taxon>
        <taxon>Streptophyta</taxon>
        <taxon>Embryophyta</taxon>
        <taxon>Tracheophyta</taxon>
        <taxon>Spermatophyta</taxon>
        <taxon>Magnoliopsida</taxon>
        <taxon>eudicotyledons</taxon>
        <taxon>Gunneridae</taxon>
        <taxon>Pentapetalae</taxon>
        <taxon>asterids</taxon>
        <taxon>lamiids</taxon>
        <taxon>Lamiales</taxon>
        <taxon>Phrymaceae</taxon>
        <taxon>Erythranthe</taxon>
    </lineage>
</organism>
<sequence length="309" mass="36221">MWKMLISSFGGESRPLIIRYYCHEHLRVSIIDGNSEKECRSRALESVKFGYVVGSCNGLILLSKTGMDLYNRENRWNKHVVLNPNSKNRGVTIINGPSGGGTLCGFFFHPKAKECRILSVRQSNNNQFEYHLYLFGEKRWRSTKKPYFSYRPDIRQRSLNFETRIDDRPAIANDALHWCISMVGEIMVFNMVTEDFSTKPCPVVVDKGGCHLQHLSVKDNQLCFCYVDRKDQSMDIWILENYTKWSWVRKYVVHLDWDLNKYAPGENFLTADFFLGVKVICIQKNELVLFWAYHPFQSINERESKWEIV</sequence>
<feature type="domain" description="F-box associated beta-propeller type 1" evidence="1">
    <location>
        <begin position="47"/>
        <end position="272"/>
    </location>
</feature>
<keyword evidence="3" id="KW-1185">Reference proteome</keyword>
<gene>
    <name evidence="2" type="ORF">MIMGU_mgv1a026109mg</name>
</gene>
<reference evidence="2 3" key="1">
    <citation type="journal article" date="2013" name="Proc. Natl. Acad. Sci. U.S.A.">
        <title>Fine-scale variation in meiotic recombination in Mimulus inferred from population shotgun sequencing.</title>
        <authorList>
            <person name="Hellsten U."/>
            <person name="Wright K.M."/>
            <person name="Jenkins J."/>
            <person name="Shu S."/>
            <person name="Yuan Y."/>
            <person name="Wessler S.R."/>
            <person name="Schmutz J."/>
            <person name="Willis J.H."/>
            <person name="Rokhsar D.S."/>
        </authorList>
    </citation>
    <scope>NUCLEOTIDE SEQUENCE [LARGE SCALE GENOMIC DNA]</scope>
    <source>
        <strain evidence="3">cv. DUN x IM62</strain>
    </source>
</reference>
<dbReference type="PANTHER" id="PTHR31672:SF13">
    <property type="entry name" value="F-BOX PROTEIN CPR30-LIKE"/>
    <property type="match status" value="1"/>
</dbReference>
<evidence type="ECO:0000259" key="1">
    <source>
        <dbReference type="Pfam" id="PF07734"/>
    </source>
</evidence>
<accession>A0A022RN52</accession>
<dbReference type="InterPro" id="IPR017451">
    <property type="entry name" value="F-box-assoc_interact_dom"/>
</dbReference>
<dbReference type="InterPro" id="IPR006527">
    <property type="entry name" value="F-box-assoc_dom_typ1"/>
</dbReference>
<dbReference type="Pfam" id="PF07734">
    <property type="entry name" value="FBA_1"/>
    <property type="match status" value="1"/>
</dbReference>